<dbReference type="OrthoDB" id="4069900at2"/>
<accession>A0A561WKH9</accession>
<keyword evidence="1" id="KW-0732">Signal</keyword>
<dbReference type="RefSeq" id="WP_122977490.1">
    <property type="nucleotide sequence ID" value="NZ_BOMX01000075.1"/>
</dbReference>
<dbReference type="PROSITE" id="PS51257">
    <property type="entry name" value="PROKAR_LIPOPROTEIN"/>
    <property type="match status" value="1"/>
</dbReference>
<evidence type="ECO:0000313" key="2">
    <source>
        <dbReference type="EMBL" id="TWG24365.1"/>
    </source>
</evidence>
<feature type="chain" id="PRO_5021729941" description="HNH endonuclease" evidence="1">
    <location>
        <begin position="25"/>
        <end position="237"/>
    </location>
</feature>
<protein>
    <recommendedName>
        <fullName evidence="4">HNH endonuclease</fullName>
    </recommendedName>
</protein>
<dbReference type="Proteomes" id="UP000320239">
    <property type="component" value="Unassembled WGS sequence"/>
</dbReference>
<dbReference type="EMBL" id="VIWY01000002">
    <property type="protein sequence ID" value="TWG24365.1"/>
    <property type="molecule type" value="Genomic_DNA"/>
</dbReference>
<gene>
    <name evidence="2" type="ORF">FHX34_102921</name>
</gene>
<evidence type="ECO:0000313" key="3">
    <source>
        <dbReference type="Proteomes" id="UP000320239"/>
    </source>
</evidence>
<dbReference type="AlphaFoldDB" id="A0A561WKH9"/>
<sequence length="237" mass="25464">MRRALLLLLGSVLLVLALATPAAAGCAISYQPGEIAPGVDNGCGGAVPWVAAALVTTSGVLAGLSPLILSAWLDAAGAVTAEADLGAMATTGTAAPVSRDDSLPEATVKVHRKDFHPRGQFDRKMNALSRLSDDGKLFKQANKVARDKRITDGYKKRVRKAILRKYWPGHKQLATKLLQRLKEQHPDHVWELQLGGPDTVSNLQLLHGRTNVDIGSQIWQQIMHLPDGTPIRIEVVG</sequence>
<keyword evidence="3" id="KW-1185">Reference proteome</keyword>
<evidence type="ECO:0008006" key="4">
    <source>
        <dbReference type="Google" id="ProtNLM"/>
    </source>
</evidence>
<feature type="signal peptide" evidence="1">
    <location>
        <begin position="1"/>
        <end position="24"/>
    </location>
</feature>
<organism evidence="2 3">
    <name type="scientific">Actinoplanes teichomyceticus</name>
    <dbReference type="NCBI Taxonomy" id="1867"/>
    <lineage>
        <taxon>Bacteria</taxon>
        <taxon>Bacillati</taxon>
        <taxon>Actinomycetota</taxon>
        <taxon>Actinomycetes</taxon>
        <taxon>Micromonosporales</taxon>
        <taxon>Micromonosporaceae</taxon>
        <taxon>Actinoplanes</taxon>
    </lineage>
</organism>
<reference evidence="2 3" key="1">
    <citation type="submission" date="2019-06" db="EMBL/GenBank/DDBJ databases">
        <title>Sequencing the genomes of 1000 actinobacteria strains.</title>
        <authorList>
            <person name="Klenk H.-P."/>
        </authorList>
    </citation>
    <scope>NUCLEOTIDE SEQUENCE [LARGE SCALE GENOMIC DNA]</scope>
    <source>
        <strain evidence="2 3">DSM 43866</strain>
    </source>
</reference>
<name>A0A561WKH9_ACTTI</name>
<evidence type="ECO:0000256" key="1">
    <source>
        <dbReference type="SAM" id="SignalP"/>
    </source>
</evidence>
<proteinExistence type="predicted"/>
<comment type="caution">
    <text evidence="2">The sequence shown here is derived from an EMBL/GenBank/DDBJ whole genome shotgun (WGS) entry which is preliminary data.</text>
</comment>